<proteinExistence type="predicted"/>
<dbReference type="EMBL" id="DF143381">
    <property type="protein sequence ID" value="GAA52934.1"/>
    <property type="molecule type" value="Genomic_DNA"/>
</dbReference>
<accession>G7YJ01</accession>
<sequence>MTDEVGVYQDENIRNVGTNKAHQPNCTKKNVLNGRDSGEFSAKTKPVCSTTVSNGSPGVSEIGNDNYRLWTQNSKFTPLKNSKFLCQLNDSCMVENTYCPQFDIRNRASRTSVVNPTSESSNSIAINIGMWNEKKQKYSADEFSLAIISAQRAVGCDVDFLVHQPMIISYRGICFPQSAEAVIGLGLSKVTVSDLCLLAIVGSLLGRLDSSTLADEVSVRISKARITFDNLRHLWRQKGISLDLKGRVYQATTNQDDAPGHENDGDVRVNTTNYADHFQSRFL</sequence>
<evidence type="ECO:0000313" key="1">
    <source>
        <dbReference type="EMBL" id="GAA52934.1"/>
    </source>
</evidence>
<dbReference type="AlphaFoldDB" id="G7YJ01"/>
<protein>
    <submittedName>
        <fullName evidence="1">Polyprotein</fullName>
    </submittedName>
</protein>
<reference key="2">
    <citation type="submission" date="2011-10" db="EMBL/GenBank/DDBJ databases">
        <title>The genome and transcriptome sequence of Clonorchis sinensis provide insights into the carcinogenic liver fluke.</title>
        <authorList>
            <person name="Wang X."/>
            <person name="Huang Y."/>
            <person name="Chen W."/>
            <person name="Liu H."/>
            <person name="Guo L."/>
            <person name="Chen Y."/>
            <person name="Luo F."/>
            <person name="Zhou W."/>
            <person name="Sun J."/>
            <person name="Mao Q."/>
            <person name="Liang P."/>
            <person name="Zhou C."/>
            <person name="Tian Y."/>
            <person name="Men J."/>
            <person name="Lv X."/>
            <person name="Huang L."/>
            <person name="Zhou J."/>
            <person name="Hu Y."/>
            <person name="Li R."/>
            <person name="Zhang F."/>
            <person name="Lei H."/>
            <person name="Li X."/>
            <person name="Hu X."/>
            <person name="Liang C."/>
            <person name="Xu J."/>
            <person name="Wu Z."/>
            <person name="Yu X."/>
        </authorList>
    </citation>
    <scope>NUCLEOTIDE SEQUENCE</scope>
    <source>
        <strain>Henan</strain>
    </source>
</reference>
<keyword evidence="2" id="KW-1185">Reference proteome</keyword>
<gene>
    <name evidence="1" type="ORF">CLF_109144</name>
</gene>
<name>G7YJ01_CLOSI</name>
<dbReference type="Proteomes" id="UP000008909">
    <property type="component" value="Unassembled WGS sequence"/>
</dbReference>
<reference evidence="1" key="1">
    <citation type="journal article" date="2011" name="Genome Biol.">
        <title>The draft genome of the carcinogenic human liver fluke Clonorchis sinensis.</title>
        <authorList>
            <person name="Wang X."/>
            <person name="Chen W."/>
            <person name="Huang Y."/>
            <person name="Sun J."/>
            <person name="Men J."/>
            <person name="Liu H."/>
            <person name="Luo F."/>
            <person name="Guo L."/>
            <person name="Lv X."/>
            <person name="Deng C."/>
            <person name="Zhou C."/>
            <person name="Fan Y."/>
            <person name="Li X."/>
            <person name="Huang L."/>
            <person name="Hu Y."/>
            <person name="Liang C."/>
            <person name="Hu X."/>
            <person name="Xu J."/>
            <person name="Yu X."/>
        </authorList>
    </citation>
    <scope>NUCLEOTIDE SEQUENCE [LARGE SCALE GENOMIC DNA]</scope>
    <source>
        <strain evidence="1">Henan</strain>
    </source>
</reference>
<organism evidence="1 2">
    <name type="scientific">Clonorchis sinensis</name>
    <name type="common">Chinese liver fluke</name>
    <dbReference type="NCBI Taxonomy" id="79923"/>
    <lineage>
        <taxon>Eukaryota</taxon>
        <taxon>Metazoa</taxon>
        <taxon>Spiralia</taxon>
        <taxon>Lophotrochozoa</taxon>
        <taxon>Platyhelminthes</taxon>
        <taxon>Trematoda</taxon>
        <taxon>Digenea</taxon>
        <taxon>Opisthorchiida</taxon>
        <taxon>Opisthorchiata</taxon>
        <taxon>Opisthorchiidae</taxon>
        <taxon>Clonorchis</taxon>
    </lineage>
</organism>
<evidence type="ECO:0000313" key="2">
    <source>
        <dbReference type="Proteomes" id="UP000008909"/>
    </source>
</evidence>